<evidence type="ECO:0000259" key="2">
    <source>
        <dbReference type="PROSITE" id="PS51782"/>
    </source>
</evidence>
<dbReference type="RefSeq" id="WP_106353913.1">
    <property type="nucleotide sequence ID" value="NZ_PVTP01000001.1"/>
</dbReference>
<evidence type="ECO:0000313" key="3">
    <source>
        <dbReference type="EMBL" id="PRY80394.1"/>
    </source>
</evidence>
<comment type="caution">
    <text evidence="3">The sequence shown here is derived from an EMBL/GenBank/DDBJ whole genome shotgun (WGS) entry which is preliminary data.</text>
</comment>
<dbReference type="SUPFAM" id="SSF54106">
    <property type="entry name" value="LysM domain"/>
    <property type="match status" value="1"/>
</dbReference>
<protein>
    <submittedName>
        <fullName evidence="3">Polar amino acid transport system substrate-binding protein</fullName>
    </submittedName>
</protein>
<keyword evidence="1" id="KW-0732">Signal</keyword>
<feature type="signal peptide" evidence="1">
    <location>
        <begin position="1"/>
        <end position="25"/>
    </location>
</feature>
<accession>A0A2T0W4J1</accession>
<organism evidence="3 4">
    <name type="scientific">Yoonia maritima</name>
    <dbReference type="NCBI Taxonomy" id="1435347"/>
    <lineage>
        <taxon>Bacteria</taxon>
        <taxon>Pseudomonadati</taxon>
        <taxon>Pseudomonadota</taxon>
        <taxon>Alphaproteobacteria</taxon>
        <taxon>Rhodobacterales</taxon>
        <taxon>Paracoccaceae</taxon>
        <taxon>Yoonia</taxon>
    </lineage>
</organism>
<gene>
    <name evidence="3" type="ORF">CLV80_101246</name>
</gene>
<sequence>MSNVRTQAGKIVLPRVTLFSSSGFAALCAMSFGIVAASAGQVQAQEQCTSYTIVRGDTLSQVAKRAEVPGGYQVLFNANTDVLESPNLLEVGQVLKIPCADGALPVTEATAPVPAETPTLQPESLDRPLRFVTSSGYAPFTEESLPGGGLFTQMVRRSMELGNEDQEFNIMFVNDWNSHLQDLLPSGAIDMAFPWFKPDCTKVDNLSAPNAYRCTDFNHSEPFYDALVGYYTLAGSAYASADSYSDLFGARLCRPDAWFTFDLEGEALVSPNIELVQPPTQATCWDLLRDGEVDVVTYDALPAEEDATNAGMKDVVVDLPTLTSKQTLHVFVSKSNPNGEAYMEIINAGLEELRLSGEWFEIVREGIKTTVEN</sequence>
<dbReference type="AlphaFoldDB" id="A0A2T0W4J1"/>
<dbReference type="PANTHER" id="PTHR35936:SF25">
    <property type="entry name" value="ABC TRANSPORTER SUBSTRATE-BINDING PROTEIN"/>
    <property type="match status" value="1"/>
</dbReference>
<dbReference type="SMART" id="SM00257">
    <property type="entry name" value="LysM"/>
    <property type="match status" value="1"/>
</dbReference>
<dbReference type="OrthoDB" id="8479038at2"/>
<evidence type="ECO:0000313" key="4">
    <source>
        <dbReference type="Proteomes" id="UP000238007"/>
    </source>
</evidence>
<dbReference type="Gene3D" id="3.10.350.10">
    <property type="entry name" value="LysM domain"/>
    <property type="match status" value="1"/>
</dbReference>
<feature type="chain" id="PRO_5015525974" evidence="1">
    <location>
        <begin position="26"/>
        <end position="373"/>
    </location>
</feature>
<dbReference type="SUPFAM" id="SSF53850">
    <property type="entry name" value="Periplasmic binding protein-like II"/>
    <property type="match status" value="1"/>
</dbReference>
<dbReference type="Pfam" id="PF01476">
    <property type="entry name" value="LysM"/>
    <property type="match status" value="1"/>
</dbReference>
<name>A0A2T0W4J1_9RHOB</name>
<dbReference type="InterPro" id="IPR018392">
    <property type="entry name" value="LysM"/>
</dbReference>
<dbReference type="Proteomes" id="UP000238007">
    <property type="component" value="Unassembled WGS sequence"/>
</dbReference>
<dbReference type="PROSITE" id="PS51782">
    <property type="entry name" value="LYSM"/>
    <property type="match status" value="1"/>
</dbReference>
<proteinExistence type="predicted"/>
<dbReference type="InterPro" id="IPR036779">
    <property type="entry name" value="LysM_dom_sf"/>
</dbReference>
<reference evidence="3 4" key="1">
    <citation type="submission" date="2018-03" db="EMBL/GenBank/DDBJ databases">
        <title>Genomic Encyclopedia of Archaeal and Bacterial Type Strains, Phase II (KMG-II): from individual species to whole genera.</title>
        <authorList>
            <person name="Goeker M."/>
        </authorList>
    </citation>
    <scope>NUCLEOTIDE SEQUENCE [LARGE SCALE GENOMIC DNA]</scope>
    <source>
        <strain evidence="3 4">DSM 101533</strain>
    </source>
</reference>
<evidence type="ECO:0000256" key="1">
    <source>
        <dbReference type="SAM" id="SignalP"/>
    </source>
</evidence>
<dbReference type="EMBL" id="PVTP01000001">
    <property type="protein sequence ID" value="PRY80394.1"/>
    <property type="molecule type" value="Genomic_DNA"/>
</dbReference>
<feature type="domain" description="LysM" evidence="2">
    <location>
        <begin position="49"/>
        <end position="97"/>
    </location>
</feature>
<dbReference type="CDD" id="cd00118">
    <property type="entry name" value="LysM"/>
    <property type="match status" value="1"/>
</dbReference>
<dbReference type="Gene3D" id="3.40.190.10">
    <property type="entry name" value="Periplasmic binding protein-like II"/>
    <property type="match status" value="2"/>
</dbReference>
<dbReference type="PANTHER" id="PTHR35936">
    <property type="entry name" value="MEMBRANE-BOUND LYTIC MUREIN TRANSGLYCOSYLASE F"/>
    <property type="match status" value="1"/>
</dbReference>
<keyword evidence="4" id="KW-1185">Reference proteome</keyword>